<dbReference type="PANTHER" id="PTHR33741:SF5">
    <property type="entry name" value="TRANSMEMBRANE PROTEIN DDB_G0269096-RELATED"/>
    <property type="match status" value="1"/>
</dbReference>
<feature type="transmembrane region" description="Helical" evidence="2">
    <location>
        <begin position="151"/>
        <end position="173"/>
    </location>
</feature>
<feature type="transmembrane region" description="Helical" evidence="2">
    <location>
        <begin position="106"/>
        <end position="130"/>
    </location>
</feature>
<proteinExistence type="predicted"/>
<evidence type="ECO:0000259" key="3">
    <source>
        <dbReference type="PROSITE" id="PS51371"/>
    </source>
</evidence>
<keyword evidence="1" id="KW-0129">CBS domain</keyword>
<dbReference type="InterPro" id="IPR007065">
    <property type="entry name" value="HPP"/>
</dbReference>
<accession>C8XFL3</accession>
<evidence type="ECO:0000256" key="2">
    <source>
        <dbReference type="SAM" id="Phobius"/>
    </source>
</evidence>
<dbReference type="EMBL" id="CP001737">
    <property type="protein sequence ID" value="ACV79990.1"/>
    <property type="molecule type" value="Genomic_DNA"/>
</dbReference>
<evidence type="ECO:0000313" key="4">
    <source>
        <dbReference type="EMBL" id="ACV79990.1"/>
    </source>
</evidence>
<keyword evidence="2" id="KW-0472">Membrane</keyword>
<dbReference type="InterPro" id="IPR046342">
    <property type="entry name" value="CBS_dom_sf"/>
</dbReference>
<dbReference type="InParanoid" id="C8XFL3"/>
<dbReference type="HOGENOM" id="CLU_040397_1_1_11"/>
<name>C8XFL3_NAKMY</name>
<dbReference type="Pfam" id="PF00571">
    <property type="entry name" value="CBS"/>
    <property type="match status" value="2"/>
</dbReference>
<dbReference type="eggNOG" id="COG3448">
    <property type="taxonomic scope" value="Bacteria"/>
</dbReference>
<reference evidence="4 5" key="2">
    <citation type="journal article" date="2010" name="Stand. Genomic Sci.">
        <title>Complete genome sequence of Nakamurella multipartita type strain (Y-104).</title>
        <authorList>
            <person name="Tice H."/>
            <person name="Mayilraj S."/>
            <person name="Sims D."/>
            <person name="Lapidus A."/>
            <person name="Nolan M."/>
            <person name="Lucas S."/>
            <person name="Glavina Del Rio T."/>
            <person name="Copeland A."/>
            <person name="Cheng J.F."/>
            <person name="Meincke L."/>
            <person name="Bruce D."/>
            <person name="Goodwin L."/>
            <person name="Pitluck S."/>
            <person name="Ivanova N."/>
            <person name="Mavromatis K."/>
            <person name="Ovchinnikova G."/>
            <person name="Pati A."/>
            <person name="Chen A."/>
            <person name="Palaniappan K."/>
            <person name="Land M."/>
            <person name="Hauser L."/>
            <person name="Chang Y.J."/>
            <person name="Jeffries C.D."/>
            <person name="Detter J.C."/>
            <person name="Brettin T."/>
            <person name="Rohde M."/>
            <person name="Goker M."/>
            <person name="Bristow J."/>
            <person name="Eisen J.A."/>
            <person name="Markowitz V."/>
            <person name="Hugenholtz P."/>
            <person name="Kyrpides N.C."/>
            <person name="Klenk H.P."/>
            <person name="Chen F."/>
        </authorList>
    </citation>
    <scope>NUCLEOTIDE SEQUENCE [LARGE SCALE GENOMIC DNA]</scope>
    <source>
        <strain evidence="5">ATCC 700099 / DSM 44233 / CIP 104796 / JCM 9543 / NBRC 105858 / Y-104</strain>
    </source>
</reference>
<reference evidence="5" key="1">
    <citation type="submission" date="2009-09" db="EMBL/GenBank/DDBJ databases">
        <title>The complete genome of Nakamurella multipartita DSM 44233.</title>
        <authorList>
            <consortium name="US DOE Joint Genome Institute (JGI-PGF)"/>
            <person name="Lucas S."/>
            <person name="Copeland A."/>
            <person name="Lapidus A."/>
            <person name="Glavina del Rio T."/>
            <person name="Dalin E."/>
            <person name="Tice H."/>
            <person name="Bruce D."/>
            <person name="Goodwin L."/>
            <person name="Pitluck S."/>
            <person name="Kyrpides N."/>
            <person name="Mavromatis K."/>
            <person name="Ivanova N."/>
            <person name="Ovchinnikova G."/>
            <person name="Sims D."/>
            <person name="Meincke L."/>
            <person name="Brettin T."/>
            <person name="Detter J.C."/>
            <person name="Han C."/>
            <person name="Larimer F."/>
            <person name="Land M."/>
            <person name="Hauser L."/>
            <person name="Markowitz V."/>
            <person name="Cheng J.-F."/>
            <person name="Hugenholtz P."/>
            <person name="Woyke T."/>
            <person name="Wu D."/>
            <person name="Klenk H.-P."/>
            <person name="Eisen J.A."/>
        </authorList>
    </citation>
    <scope>NUCLEOTIDE SEQUENCE [LARGE SCALE GENOMIC DNA]</scope>
    <source>
        <strain evidence="5">ATCC 700099 / DSM 44233 / CIP 104796 / JCM 9543 / NBRC 105858 / Y-104</strain>
    </source>
</reference>
<keyword evidence="2" id="KW-0812">Transmembrane</keyword>
<dbReference type="Pfam" id="PF04982">
    <property type="entry name" value="TM_HPP"/>
    <property type="match status" value="1"/>
</dbReference>
<dbReference type="KEGG" id="nml:Namu_3678"/>
<dbReference type="InterPro" id="IPR000644">
    <property type="entry name" value="CBS_dom"/>
</dbReference>
<gene>
    <name evidence="4" type="ordered locus">Namu_3678</name>
</gene>
<dbReference type="PROSITE" id="PS51371">
    <property type="entry name" value="CBS"/>
    <property type="match status" value="2"/>
</dbReference>
<dbReference type="Gene3D" id="3.10.580.10">
    <property type="entry name" value="CBS-domain"/>
    <property type="match status" value="1"/>
</dbReference>
<evidence type="ECO:0000256" key="1">
    <source>
        <dbReference type="PROSITE-ProRule" id="PRU00703"/>
    </source>
</evidence>
<keyword evidence="5" id="KW-1185">Reference proteome</keyword>
<feature type="transmembrane region" description="Helical" evidence="2">
    <location>
        <begin position="83"/>
        <end position="100"/>
    </location>
</feature>
<sequence>MAAHHFVVRWLGSWRPQSLPYRRSEMIRGTLGSLLGLLTGGLAGWLLDVGPTGLPALVAPMGASAVLLFAAPASPLAQPWPMLGGNIISTVIGVATARLIGNGTPVGSITAAAVAVAAAIAVMMMLRCLHPPGGACALFAAVGTGAVQEQGFLFAVFPIAVNSLTLLIIAAAVNNLTGRTYPHVPAPVPDPAGTGQRLSIQPSEITAAIRRMDQGLDVLPQDIVALVRDVEDHAMDRRLGRLRVESVMTREVKTVQPTENMYRVRMIMSNDLVKAVPVVDEDRHVVGITTIYDLFRLDLVNLDPVSKYMTSPVRTIRGSAPVAELVALMSGEGLRHIPVVDEVGRLQGIVSRTELIAVLHRALVDATTGPVEPEENT</sequence>
<dbReference type="Proteomes" id="UP000002218">
    <property type="component" value="Chromosome"/>
</dbReference>
<evidence type="ECO:0000313" key="5">
    <source>
        <dbReference type="Proteomes" id="UP000002218"/>
    </source>
</evidence>
<protein>
    <submittedName>
        <fullName evidence="4">CBS domain containing membrane protein</fullName>
    </submittedName>
</protein>
<dbReference type="AlphaFoldDB" id="C8XFL3"/>
<dbReference type="SMART" id="SM00116">
    <property type="entry name" value="CBS"/>
    <property type="match status" value="2"/>
</dbReference>
<keyword evidence="2" id="KW-1133">Transmembrane helix</keyword>
<dbReference type="SUPFAM" id="SSF54631">
    <property type="entry name" value="CBS-domain pair"/>
    <property type="match status" value="1"/>
</dbReference>
<feature type="transmembrane region" description="Helical" evidence="2">
    <location>
        <begin position="53"/>
        <end position="71"/>
    </location>
</feature>
<feature type="domain" description="CBS" evidence="3">
    <location>
        <begin position="248"/>
        <end position="304"/>
    </location>
</feature>
<dbReference type="InterPro" id="IPR058581">
    <property type="entry name" value="TM_HPP"/>
</dbReference>
<dbReference type="PANTHER" id="PTHR33741">
    <property type="entry name" value="TRANSMEMBRANE PROTEIN DDB_G0269096-RELATED"/>
    <property type="match status" value="1"/>
</dbReference>
<organism evidence="4 5">
    <name type="scientific">Nakamurella multipartita (strain ATCC 700099 / DSM 44233 / CIP 104796 / JCM 9543 / NBRC 105858 / Y-104)</name>
    <name type="common">Microsphaera multipartita</name>
    <dbReference type="NCBI Taxonomy" id="479431"/>
    <lineage>
        <taxon>Bacteria</taxon>
        <taxon>Bacillati</taxon>
        <taxon>Actinomycetota</taxon>
        <taxon>Actinomycetes</taxon>
        <taxon>Nakamurellales</taxon>
        <taxon>Nakamurellaceae</taxon>
        <taxon>Nakamurella</taxon>
    </lineage>
</organism>
<feature type="domain" description="CBS" evidence="3">
    <location>
        <begin position="309"/>
        <end position="366"/>
    </location>
</feature>
<feature type="transmembrane region" description="Helical" evidence="2">
    <location>
        <begin position="26"/>
        <end position="47"/>
    </location>
</feature>
<dbReference type="STRING" id="479431.Namu_3678"/>